<dbReference type="PANTHER" id="PTHR34220">
    <property type="entry name" value="SENSOR HISTIDINE KINASE YPDA"/>
    <property type="match status" value="1"/>
</dbReference>
<dbReference type="Gene3D" id="3.30.565.10">
    <property type="entry name" value="Histidine kinase-like ATPase, C-terminal domain"/>
    <property type="match status" value="1"/>
</dbReference>
<keyword evidence="8" id="KW-1185">Reference proteome</keyword>
<protein>
    <submittedName>
        <fullName evidence="7">Histidine kinase</fullName>
    </submittedName>
</protein>
<evidence type="ECO:0000256" key="3">
    <source>
        <dbReference type="ARBA" id="ARBA00022679"/>
    </source>
</evidence>
<dbReference type="InterPro" id="IPR050640">
    <property type="entry name" value="Bact_2-comp_sensor_kinase"/>
</dbReference>
<dbReference type="InterPro" id="IPR010559">
    <property type="entry name" value="Sig_transdc_His_kin_internal"/>
</dbReference>
<dbReference type="SUPFAM" id="SSF158472">
    <property type="entry name" value="HAMP domain-like"/>
    <property type="match status" value="1"/>
</dbReference>
<dbReference type="PROSITE" id="PS50885">
    <property type="entry name" value="HAMP"/>
    <property type="match status" value="1"/>
</dbReference>
<sequence>MKRLIVRLEHIMNDFNLKKKLHILYIYCMLIPLIITDSVILFIVVQSERVEQRHVMENDASAVIYNLSREVENAAMKAKNIYMNEYIEEFLNRQYETPLDYVTGHQEFMKNSLFETSMGTDNTVVTIYADNDTIINGGHFIRLSDVRETEWHRYLQEAGNNSVLYFYYDQWKSPAVQPRRSVLFIRKLNFSGQDSCEKIVTIEMDYSSLVRNLDNMNYESEIYICKDNKILLSNNGYNQPGRPFSEWKENIQPDYQKEYSAYGEHLQIAVCKRSRGIRAQIWNHMPLIVFLVLINTVMPWILMRLINRSFTARVEELSKAFDHVDADHLQEISYVRGKDEIGSLMLNYNHMASRLNDLIQTVYKDRLREQEMDIARQNAELLALQSQVNPHFLFNALESIRMHSILKKEYETADMVGKLAVMERQNVDWSTDFVRMKKELEFVEAYLGLQKYRFGDRLSYELDIEPECEDIQIPRLTFVTFVENACVHGIESKTASCWIFVRVYRKHEDIWIEVEDTGSGMDEDKVAEIKEKMCNASIEKLREKGRVGIINACLRLKMITDNKVCFHIESEVGIGTTIQIRMPIDSLDDRIQMYR</sequence>
<dbReference type="RefSeq" id="WP_115625146.1">
    <property type="nucleotide sequence ID" value="NZ_JBBMFP010000039.1"/>
</dbReference>
<accession>A0ABV1DV64</accession>
<comment type="subcellular location">
    <subcellularLocation>
        <location evidence="1">Membrane</location>
    </subcellularLocation>
</comment>
<dbReference type="SMART" id="SM00304">
    <property type="entry name" value="HAMP"/>
    <property type="match status" value="1"/>
</dbReference>
<evidence type="ECO:0000256" key="4">
    <source>
        <dbReference type="ARBA" id="ARBA00022777"/>
    </source>
</evidence>
<evidence type="ECO:0000256" key="2">
    <source>
        <dbReference type="ARBA" id="ARBA00022553"/>
    </source>
</evidence>
<feature type="transmembrane region" description="Helical" evidence="5">
    <location>
        <begin position="281"/>
        <end position="303"/>
    </location>
</feature>
<name>A0ABV1DV64_9FIRM</name>
<proteinExistence type="predicted"/>
<dbReference type="Pfam" id="PF02518">
    <property type="entry name" value="HATPase_c"/>
    <property type="match status" value="1"/>
</dbReference>
<keyword evidence="2" id="KW-0597">Phosphoprotein</keyword>
<keyword evidence="3" id="KW-0808">Transferase</keyword>
<dbReference type="GO" id="GO:0016301">
    <property type="term" value="F:kinase activity"/>
    <property type="evidence" value="ECO:0007669"/>
    <property type="project" value="UniProtKB-KW"/>
</dbReference>
<dbReference type="SUPFAM" id="SSF55874">
    <property type="entry name" value="ATPase domain of HSP90 chaperone/DNA topoisomerase II/histidine kinase"/>
    <property type="match status" value="1"/>
</dbReference>
<dbReference type="InterPro" id="IPR003594">
    <property type="entry name" value="HATPase_dom"/>
</dbReference>
<dbReference type="Proteomes" id="UP001457898">
    <property type="component" value="Unassembled WGS sequence"/>
</dbReference>
<dbReference type="InterPro" id="IPR036890">
    <property type="entry name" value="HATPase_C_sf"/>
</dbReference>
<dbReference type="Pfam" id="PF06580">
    <property type="entry name" value="His_kinase"/>
    <property type="match status" value="1"/>
</dbReference>
<evidence type="ECO:0000256" key="5">
    <source>
        <dbReference type="SAM" id="Phobius"/>
    </source>
</evidence>
<feature type="domain" description="HAMP" evidence="6">
    <location>
        <begin position="308"/>
        <end position="360"/>
    </location>
</feature>
<evidence type="ECO:0000259" key="6">
    <source>
        <dbReference type="PROSITE" id="PS50885"/>
    </source>
</evidence>
<evidence type="ECO:0000313" key="8">
    <source>
        <dbReference type="Proteomes" id="UP001457898"/>
    </source>
</evidence>
<keyword evidence="5" id="KW-0472">Membrane</keyword>
<dbReference type="Pfam" id="PF00672">
    <property type="entry name" value="HAMP"/>
    <property type="match status" value="1"/>
</dbReference>
<dbReference type="Gene3D" id="6.10.340.10">
    <property type="match status" value="1"/>
</dbReference>
<keyword evidence="4 7" id="KW-0418">Kinase</keyword>
<gene>
    <name evidence="7" type="ORF">WMO65_25125</name>
</gene>
<keyword evidence="5" id="KW-1133">Transmembrane helix</keyword>
<evidence type="ECO:0000313" key="7">
    <source>
        <dbReference type="EMBL" id="MEQ2434282.1"/>
    </source>
</evidence>
<feature type="transmembrane region" description="Helical" evidence="5">
    <location>
        <begin position="21"/>
        <end position="45"/>
    </location>
</feature>
<dbReference type="PANTHER" id="PTHR34220:SF7">
    <property type="entry name" value="SENSOR HISTIDINE KINASE YPDA"/>
    <property type="match status" value="1"/>
</dbReference>
<reference evidence="7 8" key="1">
    <citation type="submission" date="2024-03" db="EMBL/GenBank/DDBJ databases">
        <title>Human intestinal bacterial collection.</title>
        <authorList>
            <person name="Pauvert C."/>
            <person name="Hitch T.C.A."/>
            <person name="Clavel T."/>
        </authorList>
    </citation>
    <scope>NUCLEOTIDE SEQUENCE [LARGE SCALE GENOMIC DNA]</scope>
    <source>
        <strain evidence="7 8">CLA-SR-H028</strain>
    </source>
</reference>
<dbReference type="CDD" id="cd06225">
    <property type="entry name" value="HAMP"/>
    <property type="match status" value="1"/>
</dbReference>
<organism evidence="7 8">
    <name type="scientific">Blautia caccae</name>
    <dbReference type="NCBI Taxonomy" id="3133175"/>
    <lineage>
        <taxon>Bacteria</taxon>
        <taxon>Bacillati</taxon>
        <taxon>Bacillota</taxon>
        <taxon>Clostridia</taxon>
        <taxon>Lachnospirales</taxon>
        <taxon>Lachnospiraceae</taxon>
        <taxon>Blautia</taxon>
    </lineage>
</organism>
<dbReference type="EMBL" id="JBBMFP010000039">
    <property type="protein sequence ID" value="MEQ2434282.1"/>
    <property type="molecule type" value="Genomic_DNA"/>
</dbReference>
<comment type="caution">
    <text evidence="7">The sequence shown here is derived from an EMBL/GenBank/DDBJ whole genome shotgun (WGS) entry which is preliminary data.</text>
</comment>
<dbReference type="InterPro" id="IPR003660">
    <property type="entry name" value="HAMP_dom"/>
</dbReference>
<evidence type="ECO:0000256" key="1">
    <source>
        <dbReference type="ARBA" id="ARBA00004370"/>
    </source>
</evidence>
<keyword evidence="5" id="KW-0812">Transmembrane</keyword>